<protein>
    <submittedName>
        <fullName evidence="1">Uncharacterized protein</fullName>
    </submittedName>
</protein>
<dbReference type="RefSeq" id="WP_002380691.1">
    <property type="nucleotide sequence ID" value="NZ_CP060804.1"/>
</dbReference>
<gene>
    <name evidence="1" type="ORF">H9Q64_12145</name>
</gene>
<proteinExistence type="predicted"/>
<evidence type="ECO:0000313" key="2">
    <source>
        <dbReference type="Proteomes" id="UP000516122"/>
    </source>
</evidence>
<accession>A0A7H0FME3</accession>
<name>A0A7H0FME3_ENTFL</name>
<dbReference type="AlphaFoldDB" id="A0A7H0FME3"/>
<sequence length="55" mass="6439">MYKPQYLNIVRTTKSAYGNNIAYFKKTIVTHYGYKWGAPVKKENKSGRHFLGKIK</sequence>
<organism evidence="1 2">
    <name type="scientific">Enterococcus faecalis</name>
    <name type="common">Streptococcus faecalis</name>
    <dbReference type="NCBI Taxonomy" id="1351"/>
    <lineage>
        <taxon>Bacteria</taxon>
        <taxon>Bacillati</taxon>
        <taxon>Bacillota</taxon>
        <taxon>Bacilli</taxon>
        <taxon>Lactobacillales</taxon>
        <taxon>Enterococcaceae</taxon>
        <taxon>Enterococcus</taxon>
    </lineage>
</organism>
<reference evidence="1 2" key="1">
    <citation type="submission" date="2020-08" db="EMBL/GenBank/DDBJ databases">
        <title>Enterococcus faecalis SF28073 genome assembly.</title>
        <authorList>
            <person name="Duerkop B.A."/>
            <person name="Johnson C.N."/>
        </authorList>
    </citation>
    <scope>NUCLEOTIDE SEQUENCE [LARGE SCALE GENOMIC DNA]</scope>
    <source>
        <strain evidence="1 2">SF28073</strain>
    </source>
</reference>
<dbReference type="EMBL" id="CP060804">
    <property type="protein sequence ID" value="QNP37209.1"/>
    <property type="molecule type" value="Genomic_DNA"/>
</dbReference>
<dbReference type="Proteomes" id="UP000516122">
    <property type="component" value="Chromosome"/>
</dbReference>
<evidence type="ECO:0000313" key="1">
    <source>
        <dbReference type="EMBL" id="QNP37209.1"/>
    </source>
</evidence>